<reference evidence="2 3" key="1">
    <citation type="submission" date="2024-06" db="EMBL/GenBank/DDBJ databases">
        <authorList>
            <person name="Kim D.-U."/>
        </authorList>
    </citation>
    <scope>NUCLEOTIDE SEQUENCE [LARGE SCALE GENOMIC DNA]</scope>
    <source>
        <strain evidence="2 3">KACC15460</strain>
    </source>
</reference>
<accession>A0ABV2DGP7</accession>
<sequence length="217" mass="24432">MNVDNQQGVAFGRRGRESRAQPVLAGRMVKPARPVGHILRLVGLTSLVLVVAVAVFWALPAIQKLNAETARAEQRVIQIVNQPVTHMPRSGQWMEYSPGWFHPGAIKPDFSNVDIRATQEFPYTSSDHVTSDLNPTEMFIGDELEFNAMTKYFYTDRALPKKRLSNAEMIEINNLYRIVGHDEQAIFMRWLMIAGLVAVGFCLGSLLLLHRGFRPAD</sequence>
<feature type="transmembrane region" description="Helical" evidence="1">
    <location>
        <begin position="187"/>
        <end position="209"/>
    </location>
</feature>
<evidence type="ECO:0000256" key="1">
    <source>
        <dbReference type="SAM" id="Phobius"/>
    </source>
</evidence>
<organism evidence="2 3">
    <name type="scientific">Mesorhizobium shangrilense</name>
    <dbReference type="NCBI Taxonomy" id="460060"/>
    <lineage>
        <taxon>Bacteria</taxon>
        <taxon>Pseudomonadati</taxon>
        <taxon>Pseudomonadota</taxon>
        <taxon>Alphaproteobacteria</taxon>
        <taxon>Hyphomicrobiales</taxon>
        <taxon>Phyllobacteriaceae</taxon>
        <taxon>Mesorhizobium</taxon>
    </lineage>
</organism>
<protein>
    <recommendedName>
        <fullName evidence="4">DUF3068 domain-containing protein</fullName>
    </recommendedName>
</protein>
<evidence type="ECO:0000313" key="2">
    <source>
        <dbReference type="EMBL" id="MET2829187.1"/>
    </source>
</evidence>
<name>A0ABV2DGP7_9HYPH</name>
<comment type="caution">
    <text evidence="2">The sequence shown here is derived from an EMBL/GenBank/DDBJ whole genome shotgun (WGS) entry which is preliminary data.</text>
</comment>
<evidence type="ECO:0000313" key="3">
    <source>
        <dbReference type="Proteomes" id="UP001548832"/>
    </source>
</evidence>
<gene>
    <name evidence="2" type="ORF">ABVQ20_19580</name>
</gene>
<dbReference type="EMBL" id="JBEWSZ010000001">
    <property type="protein sequence ID" value="MET2829187.1"/>
    <property type="molecule type" value="Genomic_DNA"/>
</dbReference>
<keyword evidence="1" id="KW-1133">Transmembrane helix</keyword>
<dbReference type="RefSeq" id="WP_354461148.1">
    <property type="nucleotide sequence ID" value="NZ_JBEWSZ010000001.1"/>
</dbReference>
<keyword evidence="1" id="KW-0472">Membrane</keyword>
<keyword evidence="1" id="KW-0812">Transmembrane</keyword>
<evidence type="ECO:0008006" key="4">
    <source>
        <dbReference type="Google" id="ProtNLM"/>
    </source>
</evidence>
<keyword evidence="3" id="KW-1185">Reference proteome</keyword>
<proteinExistence type="predicted"/>
<dbReference type="Proteomes" id="UP001548832">
    <property type="component" value="Unassembled WGS sequence"/>
</dbReference>
<feature type="transmembrane region" description="Helical" evidence="1">
    <location>
        <begin position="38"/>
        <end position="59"/>
    </location>
</feature>